<keyword evidence="2" id="KW-0472">Membrane</keyword>
<keyword evidence="2" id="KW-0812">Transmembrane</keyword>
<dbReference type="PANTHER" id="PTHR35041">
    <property type="entry name" value="MEDIATOR OF RNA POLYMERASE II TRANSCRIPTION SUBUNIT 1"/>
    <property type="match status" value="1"/>
</dbReference>
<feature type="region of interest" description="Disordered" evidence="1">
    <location>
        <begin position="1"/>
        <end position="100"/>
    </location>
</feature>
<dbReference type="Proteomes" id="UP000504636">
    <property type="component" value="Unplaced"/>
</dbReference>
<feature type="transmembrane region" description="Helical" evidence="2">
    <location>
        <begin position="250"/>
        <end position="272"/>
    </location>
</feature>
<evidence type="ECO:0000256" key="1">
    <source>
        <dbReference type="SAM" id="MobiDB-lite"/>
    </source>
</evidence>
<feature type="transmembrane region" description="Helical" evidence="2">
    <location>
        <begin position="652"/>
        <end position="674"/>
    </location>
</feature>
<dbReference type="EMBL" id="MU003693">
    <property type="protein sequence ID" value="KAF2816369.1"/>
    <property type="molecule type" value="Genomic_DNA"/>
</dbReference>
<dbReference type="OrthoDB" id="5340195at2759"/>
<reference evidence="5" key="2">
    <citation type="submission" date="2020-04" db="EMBL/GenBank/DDBJ databases">
        <authorList>
            <consortium name="NCBI Genome Project"/>
        </authorList>
    </citation>
    <scope>NUCLEOTIDE SEQUENCE</scope>
    <source>
        <strain evidence="5">CBS 304.34</strain>
    </source>
</reference>
<feature type="compositionally biased region" description="Basic and acidic residues" evidence="1">
    <location>
        <begin position="44"/>
        <end position="68"/>
    </location>
</feature>
<keyword evidence="2" id="KW-1133">Transmembrane helix</keyword>
<feature type="compositionally biased region" description="Low complexity" evidence="1">
    <location>
        <begin position="1"/>
        <end position="17"/>
    </location>
</feature>
<accession>A0A6A6Z6N3</accession>
<feature type="transmembrane region" description="Helical" evidence="2">
    <location>
        <begin position="191"/>
        <end position="208"/>
    </location>
</feature>
<protein>
    <submittedName>
        <fullName evidence="3 5">Uncharacterized protein</fullName>
    </submittedName>
</protein>
<dbReference type="RefSeq" id="XP_033583333.1">
    <property type="nucleotide sequence ID" value="XM_033716468.1"/>
</dbReference>
<sequence>MASRGPYSRYSSPARSPDIFPPQYDPFDPPLDPIEMQSHTPSWETRRSAEEPRGRRSTTDIPLTDRRSRSAVSIPSDYGADSSSGYAPIPPAAHAPRKSVGGASVHTFGASLNSFGSTLNPVKTNDPDTQALMDRRAGEIAEWRVHWQTPATMLVLFVAGVMGAVGHHLFYTHLNGKPAENQLKMVRYGTALAFFVKAMLVGTVVLSYRQRIWHTFRKKAMTISAIDSLFSATEDPTQFRSFEMIRNAKLATLMAIASWLIPIAAVLSPGSLTSEPKDLHNSTFCPGVGTLDFTNESRFNFRNESAYPGSSLIYYNTTDVNAKAPGWFDYYDQPSKISKRLSITSAYLQKPVQDPQASVNNCDHGWNCTYIIHFQGPGYNCEEIANSSNPDAQQLNDQGAPFNLTALAPQGNNVYMANVDVGDYTDPQTETNDKGEPANGPPYPPLLGVFQAEPILWIGYSINTSKLYDKSSEYYAKWGGVHESKIFKCEAYHTNYTILMNYTDAIQTATIMNRTFISPIVDTSVQPNARNASQVVATPSSNFVRPNDNVQLYKLTATYHAMGSLVRNFLRGTISRETTFQVTKSDISETRLVDVSTSYPIKDLMNQTQSFFEDMIVTLLSDPHLIVASTDGVPCSKTRSINSFVYQARGLWIGYAIAVAVAFVFLLVGAWSIFQNGVASDTLFSRIMVTTRNPTIDRLSVGACLGGDPFPAELRKTKLKFGVLLEDGEGRDGPLGRVEHCTFGTVGETKDIVKHGTYAGLKKWRKDAEEEVGDVEEKDALLQGFQRESL</sequence>
<name>A0A6A6Z6N3_9PEZI</name>
<gene>
    <name evidence="3 5" type="ORF">BDZ99DRAFT_407110</name>
</gene>
<dbReference type="AlphaFoldDB" id="A0A6A6Z6N3"/>
<reference evidence="3 5" key="1">
    <citation type="journal article" date="2020" name="Stud. Mycol.">
        <title>101 Dothideomycetes genomes: a test case for predicting lifestyles and emergence of pathogens.</title>
        <authorList>
            <person name="Haridas S."/>
            <person name="Albert R."/>
            <person name="Binder M."/>
            <person name="Bloem J."/>
            <person name="Labutti K."/>
            <person name="Salamov A."/>
            <person name="Andreopoulos B."/>
            <person name="Baker S."/>
            <person name="Barry K."/>
            <person name="Bills G."/>
            <person name="Bluhm B."/>
            <person name="Cannon C."/>
            <person name="Castanera R."/>
            <person name="Culley D."/>
            <person name="Daum C."/>
            <person name="Ezra D."/>
            <person name="Gonzalez J."/>
            <person name="Henrissat B."/>
            <person name="Kuo A."/>
            <person name="Liang C."/>
            <person name="Lipzen A."/>
            <person name="Lutzoni F."/>
            <person name="Magnuson J."/>
            <person name="Mondo S."/>
            <person name="Nolan M."/>
            <person name="Ohm R."/>
            <person name="Pangilinan J."/>
            <person name="Park H.-J."/>
            <person name="Ramirez L."/>
            <person name="Alfaro M."/>
            <person name="Sun H."/>
            <person name="Tritt A."/>
            <person name="Yoshinaga Y."/>
            <person name="Zwiers L.-H."/>
            <person name="Turgeon B."/>
            <person name="Goodwin S."/>
            <person name="Spatafora J."/>
            <person name="Crous P."/>
            <person name="Grigoriev I."/>
        </authorList>
    </citation>
    <scope>NUCLEOTIDE SEQUENCE</scope>
    <source>
        <strain evidence="3 5">CBS 304.34</strain>
    </source>
</reference>
<dbReference type="GeneID" id="54457361"/>
<reference evidence="5" key="3">
    <citation type="submission" date="2025-04" db="UniProtKB">
        <authorList>
            <consortium name="RefSeq"/>
        </authorList>
    </citation>
    <scope>IDENTIFICATION</scope>
    <source>
        <strain evidence="5">CBS 304.34</strain>
    </source>
</reference>
<feature type="compositionally biased region" description="Pro residues" evidence="1">
    <location>
        <begin position="19"/>
        <end position="32"/>
    </location>
</feature>
<feature type="transmembrane region" description="Helical" evidence="2">
    <location>
        <begin position="151"/>
        <end position="171"/>
    </location>
</feature>
<keyword evidence="4" id="KW-1185">Reference proteome</keyword>
<proteinExistence type="predicted"/>
<evidence type="ECO:0000313" key="4">
    <source>
        <dbReference type="Proteomes" id="UP000504636"/>
    </source>
</evidence>
<evidence type="ECO:0000256" key="2">
    <source>
        <dbReference type="SAM" id="Phobius"/>
    </source>
</evidence>
<dbReference type="PANTHER" id="PTHR35041:SF3">
    <property type="entry name" value="FORMYLMETHIONINE DEFORMYLASE-LIKE PROTEIN"/>
    <property type="match status" value="1"/>
</dbReference>
<organism evidence="3">
    <name type="scientific">Mytilinidion resinicola</name>
    <dbReference type="NCBI Taxonomy" id="574789"/>
    <lineage>
        <taxon>Eukaryota</taxon>
        <taxon>Fungi</taxon>
        <taxon>Dikarya</taxon>
        <taxon>Ascomycota</taxon>
        <taxon>Pezizomycotina</taxon>
        <taxon>Dothideomycetes</taxon>
        <taxon>Pleosporomycetidae</taxon>
        <taxon>Mytilinidiales</taxon>
        <taxon>Mytilinidiaceae</taxon>
        <taxon>Mytilinidion</taxon>
    </lineage>
</organism>
<evidence type="ECO:0000313" key="5">
    <source>
        <dbReference type="RefSeq" id="XP_033583333.1"/>
    </source>
</evidence>
<evidence type="ECO:0000313" key="3">
    <source>
        <dbReference type="EMBL" id="KAF2816369.1"/>
    </source>
</evidence>